<accession>A0A480AAL9</accession>
<evidence type="ECO:0008006" key="3">
    <source>
        <dbReference type="Google" id="ProtNLM"/>
    </source>
</evidence>
<dbReference type="OrthoDB" id="6297849at2"/>
<sequence length="188" mass="22080">MQTKELNGIEVDLEESLTNNHLEPSRLSTFQRIILTTDGTLTEILESYLMEKIQIIKLSEKPVLTAQPIHALDLKTGDDVIERKILLQGKISRRNWIYAESVIVPSRLDEIFRERLLKSQESIGRLWLEHRVETFKEIIDSARERAGDLSDYFKIKKEDKILSRTYRVFSNRQPIMIITEKFPESYFV</sequence>
<reference evidence="2" key="1">
    <citation type="submission" date="2019-02" db="EMBL/GenBank/DDBJ databases">
        <title>Draft genome sequence of Dolichospermum planctonicum NIES-80.</title>
        <authorList>
            <person name="Yamaguchi H."/>
            <person name="Suzuki S."/>
            <person name="Kawachi M."/>
        </authorList>
    </citation>
    <scope>NUCLEOTIDE SEQUENCE [LARGE SCALE GENOMIC DNA]</scope>
    <source>
        <strain evidence="2">NIES-80</strain>
    </source>
</reference>
<comment type="caution">
    <text evidence="1">The sequence shown here is derived from an EMBL/GenBank/DDBJ whole genome shotgun (WGS) entry which is preliminary data.</text>
</comment>
<gene>
    <name evidence="1" type="ORF">NIES80_15570</name>
</gene>
<dbReference type="Proteomes" id="UP000299367">
    <property type="component" value="Unassembled WGS sequence"/>
</dbReference>
<organism evidence="1 2">
    <name type="scientific">Dolichospermum planctonicum</name>
    <dbReference type="NCBI Taxonomy" id="136072"/>
    <lineage>
        <taxon>Bacteria</taxon>
        <taxon>Bacillati</taxon>
        <taxon>Cyanobacteriota</taxon>
        <taxon>Cyanophyceae</taxon>
        <taxon>Nostocales</taxon>
        <taxon>Aphanizomenonaceae</taxon>
        <taxon>Dolichospermum</taxon>
    </lineage>
</organism>
<dbReference type="SUPFAM" id="SSF64288">
    <property type="entry name" value="Chorismate lyase-like"/>
    <property type="match status" value="1"/>
</dbReference>
<dbReference type="InterPro" id="IPR028978">
    <property type="entry name" value="Chorismate_lyase_/UTRA_dom_sf"/>
</dbReference>
<dbReference type="Gene3D" id="3.40.1410.10">
    <property type="entry name" value="Chorismate lyase-like"/>
    <property type="match status" value="1"/>
</dbReference>
<evidence type="ECO:0000313" key="2">
    <source>
        <dbReference type="Proteomes" id="UP000299367"/>
    </source>
</evidence>
<dbReference type="EMBL" id="BJCF01000013">
    <property type="protein sequence ID" value="GCL41859.1"/>
    <property type="molecule type" value="Genomic_DNA"/>
</dbReference>
<name>A0A480AAL9_9CYAN</name>
<dbReference type="InterPro" id="IPR002800">
    <property type="entry name" value="Rv2949c-like"/>
</dbReference>
<dbReference type="AlphaFoldDB" id="A0A480AAL9"/>
<protein>
    <recommendedName>
        <fullName evidence="3">4-hydroxybenzoate synthetase</fullName>
    </recommendedName>
</protein>
<evidence type="ECO:0000313" key="1">
    <source>
        <dbReference type="EMBL" id="GCL41859.1"/>
    </source>
</evidence>
<dbReference type="Pfam" id="PF01947">
    <property type="entry name" value="Rv2949c-like"/>
    <property type="match status" value="1"/>
</dbReference>
<proteinExistence type="predicted"/>
<dbReference type="RefSeq" id="WP_137907538.1">
    <property type="nucleotide sequence ID" value="NZ_BJCF01000013.1"/>
</dbReference>